<feature type="region of interest" description="Disordered" evidence="8">
    <location>
        <begin position="1"/>
        <end position="25"/>
    </location>
</feature>
<dbReference type="PROSITE" id="PS50928">
    <property type="entry name" value="ABC_TM1"/>
    <property type="match status" value="1"/>
</dbReference>
<keyword evidence="2 7" id="KW-0813">Transport</keyword>
<name>A0ABW6ZTX9_9HYPH</name>
<dbReference type="InterPro" id="IPR035906">
    <property type="entry name" value="MetI-like_sf"/>
</dbReference>
<comment type="similarity">
    <text evidence="7">Belongs to the binding-protein-dependent transport system permease family.</text>
</comment>
<keyword evidence="6 7" id="KW-0472">Membrane</keyword>
<evidence type="ECO:0000259" key="9">
    <source>
        <dbReference type="PROSITE" id="PS50928"/>
    </source>
</evidence>
<accession>A0ABW6ZTX9</accession>
<dbReference type="RefSeq" id="WP_393991277.1">
    <property type="nucleotide sequence ID" value="NZ_JBAFVH010000002.1"/>
</dbReference>
<evidence type="ECO:0000256" key="4">
    <source>
        <dbReference type="ARBA" id="ARBA00022692"/>
    </source>
</evidence>
<keyword evidence="5 7" id="KW-1133">Transmembrane helix</keyword>
<dbReference type="Gene3D" id="1.10.3720.10">
    <property type="entry name" value="MetI-like"/>
    <property type="match status" value="1"/>
</dbReference>
<feature type="domain" description="ABC transmembrane type-1" evidence="9">
    <location>
        <begin position="98"/>
        <end position="278"/>
    </location>
</feature>
<evidence type="ECO:0000256" key="2">
    <source>
        <dbReference type="ARBA" id="ARBA00022448"/>
    </source>
</evidence>
<dbReference type="EMBL" id="JBAFVH010000002">
    <property type="protein sequence ID" value="MFG1371267.1"/>
    <property type="molecule type" value="Genomic_DNA"/>
</dbReference>
<keyword evidence="11" id="KW-1185">Reference proteome</keyword>
<dbReference type="PANTHER" id="PTHR30151">
    <property type="entry name" value="ALKANE SULFONATE ABC TRANSPORTER-RELATED, MEMBRANE SUBUNIT"/>
    <property type="match status" value="1"/>
</dbReference>
<dbReference type="PANTHER" id="PTHR30151:SF38">
    <property type="entry name" value="ALIPHATIC SULFONATES TRANSPORT PERMEASE PROTEIN SSUC-RELATED"/>
    <property type="match status" value="1"/>
</dbReference>
<keyword evidence="3" id="KW-1003">Cell membrane</keyword>
<gene>
    <name evidence="10" type="ORF">V5F32_03745</name>
</gene>
<dbReference type="InterPro" id="IPR000515">
    <property type="entry name" value="MetI-like"/>
</dbReference>
<sequence length="295" mass="31618">MAQPSRADIPPFEPHTPAPPKGPVLVDLSRPPQASRTRSRFALSFRLLSRALVPALLLGVWQAASHFGLVAPETLPAPTEIGAAFAELIRTGELQSAIPTSLARALVGLALGALTGLLLGLFAGLWRVGEELFDAPLQMLRTIPFIAMIPLFIIWFGIGEQAKIALIYGATIFPVYLNTYAGVRGVDQKLIEAAKVFGLSHRLIAVRVIIPTALPSILVGLRYAAGVSLLALVAAEQINARSGIGYILINANQNQRTDIIIAGIIVYALLGIVIDLIMRVVERLALPWRPSLVLA</sequence>
<dbReference type="SUPFAM" id="SSF161098">
    <property type="entry name" value="MetI-like"/>
    <property type="match status" value="1"/>
</dbReference>
<dbReference type="Pfam" id="PF00528">
    <property type="entry name" value="BPD_transp_1"/>
    <property type="match status" value="1"/>
</dbReference>
<comment type="caution">
    <text evidence="10">The sequence shown here is derived from an EMBL/GenBank/DDBJ whole genome shotgun (WGS) entry which is preliminary data.</text>
</comment>
<comment type="subcellular location">
    <subcellularLocation>
        <location evidence="1 7">Cell membrane</location>
        <topology evidence="1 7">Multi-pass membrane protein</topology>
    </subcellularLocation>
</comment>
<evidence type="ECO:0000313" key="11">
    <source>
        <dbReference type="Proteomes" id="UP001604002"/>
    </source>
</evidence>
<feature type="compositionally biased region" description="Pro residues" evidence="8">
    <location>
        <begin position="11"/>
        <end position="22"/>
    </location>
</feature>
<organism evidence="10 11">
    <name type="scientific">Xanthobacter oligotrophicus</name>
    <dbReference type="NCBI Taxonomy" id="2607286"/>
    <lineage>
        <taxon>Bacteria</taxon>
        <taxon>Pseudomonadati</taxon>
        <taxon>Pseudomonadota</taxon>
        <taxon>Alphaproteobacteria</taxon>
        <taxon>Hyphomicrobiales</taxon>
        <taxon>Xanthobacteraceae</taxon>
        <taxon>Xanthobacter</taxon>
    </lineage>
</organism>
<evidence type="ECO:0000256" key="1">
    <source>
        <dbReference type="ARBA" id="ARBA00004651"/>
    </source>
</evidence>
<evidence type="ECO:0000313" key="10">
    <source>
        <dbReference type="EMBL" id="MFG1371267.1"/>
    </source>
</evidence>
<feature type="transmembrane region" description="Helical" evidence="7">
    <location>
        <begin position="138"/>
        <end position="158"/>
    </location>
</feature>
<dbReference type="CDD" id="cd06261">
    <property type="entry name" value="TM_PBP2"/>
    <property type="match status" value="1"/>
</dbReference>
<keyword evidence="4 7" id="KW-0812">Transmembrane</keyword>
<feature type="transmembrane region" description="Helical" evidence="7">
    <location>
        <begin position="105"/>
        <end position="126"/>
    </location>
</feature>
<reference evidence="10 11" key="1">
    <citation type="submission" date="2024-02" db="EMBL/GenBank/DDBJ databases">
        <title>Expansion and revision of Xanthobacter and proposal of Roseixanthobacter gen. nov.</title>
        <authorList>
            <person name="Soltysiak M.P.M."/>
            <person name="Jalihal A."/>
            <person name="Ory A."/>
            <person name="Chrisophersen C."/>
            <person name="Lee A.D."/>
            <person name="Boulton J."/>
            <person name="Springer M."/>
        </authorList>
    </citation>
    <scope>NUCLEOTIDE SEQUENCE [LARGE SCALE GENOMIC DNA]</scope>
    <source>
        <strain evidence="10 11">23A</strain>
    </source>
</reference>
<dbReference type="Proteomes" id="UP001604002">
    <property type="component" value="Unassembled WGS sequence"/>
</dbReference>
<protein>
    <submittedName>
        <fullName evidence="10">ABC transporter permease</fullName>
    </submittedName>
</protein>
<evidence type="ECO:0000256" key="7">
    <source>
        <dbReference type="RuleBase" id="RU363032"/>
    </source>
</evidence>
<feature type="transmembrane region" description="Helical" evidence="7">
    <location>
        <begin position="164"/>
        <end position="183"/>
    </location>
</feature>
<feature type="transmembrane region" description="Helical" evidence="7">
    <location>
        <begin position="204"/>
        <end position="225"/>
    </location>
</feature>
<evidence type="ECO:0000256" key="5">
    <source>
        <dbReference type="ARBA" id="ARBA00022989"/>
    </source>
</evidence>
<evidence type="ECO:0000256" key="6">
    <source>
        <dbReference type="ARBA" id="ARBA00023136"/>
    </source>
</evidence>
<evidence type="ECO:0000256" key="8">
    <source>
        <dbReference type="SAM" id="MobiDB-lite"/>
    </source>
</evidence>
<evidence type="ECO:0000256" key="3">
    <source>
        <dbReference type="ARBA" id="ARBA00022475"/>
    </source>
</evidence>
<proteinExistence type="inferred from homology"/>
<feature type="transmembrane region" description="Helical" evidence="7">
    <location>
        <begin position="259"/>
        <end position="281"/>
    </location>
</feature>